<evidence type="ECO:0000256" key="5">
    <source>
        <dbReference type="ARBA" id="ARBA00023136"/>
    </source>
</evidence>
<feature type="transmembrane region" description="Helical" evidence="6">
    <location>
        <begin position="217"/>
        <end position="239"/>
    </location>
</feature>
<dbReference type="GO" id="GO:0016020">
    <property type="term" value="C:membrane"/>
    <property type="evidence" value="ECO:0007669"/>
    <property type="project" value="UniProtKB-SubCell"/>
</dbReference>
<comment type="caution">
    <text evidence="7">The sequence shown here is derived from an EMBL/GenBank/DDBJ whole genome shotgun (WGS) entry which is preliminary data.</text>
</comment>
<evidence type="ECO:0000256" key="6">
    <source>
        <dbReference type="SAM" id="Phobius"/>
    </source>
</evidence>
<reference evidence="7 8" key="1">
    <citation type="submission" date="2019-02" db="EMBL/GenBank/DDBJ databases">
        <title>Kribbella capetownensis sp. nov. and Kribbella speibonae sp. nov., isolated from soil.</title>
        <authorList>
            <person name="Curtis S.M."/>
            <person name="Norton I."/>
            <person name="Everest G.J."/>
            <person name="Meyers P.R."/>
        </authorList>
    </citation>
    <scope>NUCLEOTIDE SEQUENCE [LARGE SCALE GENOMIC DNA]</scope>
    <source>
        <strain evidence="7 8">NRRL B-24813</strain>
    </source>
</reference>
<proteinExistence type="predicted"/>
<keyword evidence="8" id="KW-1185">Reference proteome</keyword>
<evidence type="ECO:0000313" key="8">
    <source>
        <dbReference type="Proteomes" id="UP000291144"/>
    </source>
</evidence>
<dbReference type="EMBL" id="SJKB01000002">
    <property type="protein sequence ID" value="TCC64667.1"/>
    <property type="molecule type" value="Genomic_DNA"/>
</dbReference>
<dbReference type="PANTHER" id="PTHR11101:SF54">
    <property type="entry name" value="LOW-AFFINITY INORGANIC PHOSPHATE TRANSPORTER-RELATED"/>
    <property type="match status" value="1"/>
</dbReference>
<dbReference type="PANTHER" id="PTHR11101">
    <property type="entry name" value="PHOSPHATE TRANSPORTER"/>
    <property type="match status" value="1"/>
</dbReference>
<dbReference type="InterPro" id="IPR001204">
    <property type="entry name" value="Phos_transporter"/>
</dbReference>
<accession>A0A4R0KWY7</accession>
<feature type="transmembrane region" description="Helical" evidence="6">
    <location>
        <begin position="6"/>
        <end position="23"/>
    </location>
</feature>
<evidence type="ECO:0000256" key="4">
    <source>
        <dbReference type="ARBA" id="ARBA00022989"/>
    </source>
</evidence>
<feature type="transmembrane region" description="Helical" evidence="6">
    <location>
        <begin position="43"/>
        <end position="60"/>
    </location>
</feature>
<feature type="transmembrane region" description="Helical" evidence="6">
    <location>
        <begin position="134"/>
        <end position="157"/>
    </location>
</feature>
<feature type="transmembrane region" description="Helical" evidence="6">
    <location>
        <begin position="80"/>
        <end position="100"/>
    </location>
</feature>
<evidence type="ECO:0000313" key="7">
    <source>
        <dbReference type="EMBL" id="TCC64667.1"/>
    </source>
</evidence>
<protein>
    <submittedName>
        <fullName evidence="7">Inorganic phosphate transporter</fullName>
    </submittedName>
</protein>
<dbReference type="AlphaFoldDB" id="A0A4R0KWY7"/>
<evidence type="ECO:0000256" key="1">
    <source>
        <dbReference type="ARBA" id="ARBA00004141"/>
    </source>
</evidence>
<keyword evidence="3 6" id="KW-0812">Transmembrane</keyword>
<dbReference type="GO" id="GO:0035435">
    <property type="term" value="P:phosphate ion transmembrane transport"/>
    <property type="evidence" value="ECO:0007669"/>
    <property type="project" value="TreeGrafter"/>
</dbReference>
<keyword evidence="4 6" id="KW-1133">Transmembrane helix</keyword>
<keyword evidence="2" id="KW-0813">Transport</keyword>
<name>A0A4R0KWY7_9ACTN</name>
<sequence length="295" mass="29623">MDLSFLVVVVIVTALVFDFTNGFHDTANAMATSIATGALRPKIAVAISAVLNLVGAFISTEVAKTISSGLVDDTKITVPVIFGGLVGAILWNLLTWYLGLPSSSSHALFGGLIGATWIAAGSSAVHFGTVVQKVIVPAVAAPIVAGVVALLGTFLAYKITQRARQKSVEDGFRAGQIASASLVSLAHGTGDAQKTMGVITLVLITSGSLAQGSGPPVWVILSAGLAIAAITLPAAAVVGALSGRVADSGNLGVVIIALLAIVAGGGIYLASRRRPVTSDNVNKYPTTPATTAAAA</sequence>
<comment type="subcellular location">
    <subcellularLocation>
        <location evidence="1">Membrane</location>
        <topology evidence="1">Multi-pass membrane protein</topology>
    </subcellularLocation>
</comment>
<evidence type="ECO:0000256" key="3">
    <source>
        <dbReference type="ARBA" id="ARBA00022692"/>
    </source>
</evidence>
<dbReference type="GO" id="GO:0005315">
    <property type="term" value="F:phosphate transmembrane transporter activity"/>
    <property type="evidence" value="ECO:0007669"/>
    <property type="project" value="InterPro"/>
</dbReference>
<dbReference type="OrthoDB" id="9779554at2"/>
<evidence type="ECO:0000256" key="2">
    <source>
        <dbReference type="ARBA" id="ARBA00022448"/>
    </source>
</evidence>
<dbReference type="Proteomes" id="UP000291144">
    <property type="component" value="Unassembled WGS sequence"/>
</dbReference>
<feature type="transmembrane region" description="Helical" evidence="6">
    <location>
        <begin position="107"/>
        <end position="128"/>
    </location>
</feature>
<keyword evidence="5 6" id="KW-0472">Membrane</keyword>
<organism evidence="7 8">
    <name type="scientific">Kribbella pittospori</name>
    <dbReference type="NCBI Taxonomy" id="722689"/>
    <lineage>
        <taxon>Bacteria</taxon>
        <taxon>Bacillati</taxon>
        <taxon>Actinomycetota</taxon>
        <taxon>Actinomycetes</taxon>
        <taxon>Propionibacteriales</taxon>
        <taxon>Kribbellaceae</taxon>
        <taxon>Kribbella</taxon>
    </lineage>
</organism>
<feature type="transmembrane region" description="Helical" evidence="6">
    <location>
        <begin position="251"/>
        <end position="270"/>
    </location>
</feature>
<gene>
    <name evidence="7" type="ORF">E0H73_09845</name>
</gene>
<dbReference type="Pfam" id="PF01384">
    <property type="entry name" value="PHO4"/>
    <property type="match status" value="1"/>
</dbReference>